<keyword evidence="3" id="KW-1185">Reference proteome</keyword>
<protein>
    <submittedName>
        <fullName evidence="2">Uncharacterized protein</fullName>
    </submittedName>
</protein>
<feature type="region of interest" description="Disordered" evidence="1">
    <location>
        <begin position="58"/>
        <end position="83"/>
    </location>
</feature>
<feature type="region of interest" description="Disordered" evidence="1">
    <location>
        <begin position="1"/>
        <end position="39"/>
    </location>
</feature>
<dbReference type="EMBL" id="WHWC01000011">
    <property type="protein sequence ID" value="KAG8374050.1"/>
    <property type="molecule type" value="Genomic_DNA"/>
</dbReference>
<dbReference type="Proteomes" id="UP000826271">
    <property type="component" value="Unassembled WGS sequence"/>
</dbReference>
<dbReference type="AlphaFoldDB" id="A0AAV6X4B3"/>
<organism evidence="2 3">
    <name type="scientific">Buddleja alternifolia</name>
    <dbReference type="NCBI Taxonomy" id="168488"/>
    <lineage>
        <taxon>Eukaryota</taxon>
        <taxon>Viridiplantae</taxon>
        <taxon>Streptophyta</taxon>
        <taxon>Embryophyta</taxon>
        <taxon>Tracheophyta</taxon>
        <taxon>Spermatophyta</taxon>
        <taxon>Magnoliopsida</taxon>
        <taxon>eudicotyledons</taxon>
        <taxon>Gunneridae</taxon>
        <taxon>Pentapetalae</taxon>
        <taxon>asterids</taxon>
        <taxon>lamiids</taxon>
        <taxon>Lamiales</taxon>
        <taxon>Scrophulariaceae</taxon>
        <taxon>Buddlejeae</taxon>
        <taxon>Buddleja</taxon>
    </lineage>
</organism>
<feature type="compositionally biased region" description="Low complexity" evidence="1">
    <location>
        <begin position="62"/>
        <end position="79"/>
    </location>
</feature>
<accession>A0AAV6X4B3</accession>
<name>A0AAV6X4B3_9LAMI</name>
<evidence type="ECO:0000313" key="3">
    <source>
        <dbReference type="Proteomes" id="UP000826271"/>
    </source>
</evidence>
<evidence type="ECO:0000256" key="1">
    <source>
        <dbReference type="SAM" id="MobiDB-lite"/>
    </source>
</evidence>
<dbReference type="PANTHER" id="PTHR34569">
    <property type="entry name" value="EXPRESSED PROTEIN"/>
    <property type="match status" value="1"/>
</dbReference>
<reference evidence="2" key="1">
    <citation type="submission" date="2019-10" db="EMBL/GenBank/DDBJ databases">
        <authorList>
            <person name="Zhang R."/>
            <person name="Pan Y."/>
            <person name="Wang J."/>
            <person name="Ma R."/>
            <person name="Yu S."/>
        </authorList>
    </citation>
    <scope>NUCLEOTIDE SEQUENCE</scope>
    <source>
        <strain evidence="2">LA-IB0</strain>
        <tissue evidence="2">Leaf</tissue>
    </source>
</reference>
<gene>
    <name evidence="2" type="ORF">BUALT_Bualt11G0090600</name>
</gene>
<proteinExistence type="predicted"/>
<sequence length="192" mass="21026">MGYEEIKNKSPPRSAAVAAMEDFAAPPPSKTQDNPLLRRRNSISTSIAVVPTKLTLFPNHNSSSATTSTTTSAATSSSSFPSDDLELLSIKSSASHSYTSIKDLLPSVAVNSPKPNSPHPVHLGSDISIRNRLVKQAAWAYLQPMSTSPDSAAGDFFHRLRRRVAAFFGFVRRSVVRVIDWTLRVIRFRSSR</sequence>
<dbReference type="PANTHER" id="PTHR34569:SF12">
    <property type="entry name" value="TRANSMEMBRANE PROTEIN"/>
    <property type="match status" value="1"/>
</dbReference>
<comment type="caution">
    <text evidence="2">The sequence shown here is derived from an EMBL/GenBank/DDBJ whole genome shotgun (WGS) entry which is preliminary data.</text>
</comment>
<evidence type="ECO:0000313" key="2">
    <source>
        <dbReference type="EMBL" id="KAG8374050.1"/>
    </source>
</evidence>